<feature type="region of interest" description="Disordered" evidence="1">
    <location>
        <begin position="225"/>
        <end position="249"/>
    </location>
</feature>
<organism evidence="2 3">
    <name type="scientific">Oceanibaculum indicum P24</name>
    <dbReference type="NCBI Taxonomy" id="1207063"/>
    <lineage>
        <taxon>Bacteria</taxon>
        <taxon>Pseudomonadati</taxon>
        <taxon>Pseudomonadota</taxon>
        <taxon>Alphaproteobacteria</taxon>
        <taxon>Rhodospirillales</taxon>
        <taxon>Oceanibaculaceae</taxon>
        <taxon>Oceanibaculum</taxon>
    </lineage>
</organism>
<feature type="compositionally biased region" description="Basic and acidic residues" evidence="1">
    <location>
        <begin position="39"/>
        <end position="56"/>
    </location>
</feature>
<dbReference type="EMBL" id="AMRL01000036">
    <property type="protein sequence ID" value="EKE68469.1"/>
    <property type="molecule type" value="Genomic_DNA"/>
</dbReference>
<gene>
    <name evidence="2" type="ORF">P24_17603</name>
</gene>
<evidence type="ECO:0000256" key="1">
    <source>
        <dbReference type="SAM" id="MobiDB-lite"/>
    </source>
</evidence>
<proteinExistence type="predicted"/>
<dbReference type="STRING" id="1207063.P24_17603"/>
<dbReference type="AlphaFoldDB" id="K2JCX5"/>
<dbReference type="RefSeq" id="WP_008946121.1">
    <property type="nucleotide sequence ID" value="NZ_AMRL01000036.1"/>
</dbReference>
<evidence type="ECO:0000313" key="2">
    <source>
        <dbReference type="EMBL" id="EKE68469.1"/>
    </source>
</evidence>
<reference evidence="2 3" key="1">
    <citation type="journal article" date="2012" name="J. Bacteriol.">
        <title>Genome Sequence of Oceanibaculum indicum Type Strain P24.</title>
        <authorList>
            <person name="Lai Q."/>
            <person name="Shao Z."/>
        </authorList>
    </citation>
    <scope>NUCLEOTIDE SEQUENCE [LARGE SCALE GENOMIC DNA]</scope>
    <source>
        <strain evidence="2 3">P24</strain>
    </source>
</reference>
<sequence>MDAHNDDEKRLEAAREAEAELDLFDAELSGTLSGYRGKHFPEDHARRADTHQRHADRTKAQLTALEALLASDPAYAALYNDTFDRLRGAETATEAAIAATETAVAEAQQELADTLDRASSLPDGRKAFRDPATGDVYDENGRLVEGDDLAAIVWRDDAPTWQDYQSKRQASTDARDRLDDLRRYQTDVLGRARDRLTDPDNPPTPDELNEIQENIQKQMPAHVRDHLPTSHEGPAIERTAAVKPLNLGS</sequence>
<name>K2JCX5_9PROT</name>
<comment type="caution">
    <text evidence="2">The sequence shown here is derived from an EMBL/GenBank/DDBJ whole genome shotgun (WGS) entry which is preliminary data.</text>
</comment>
<keyword evidence="3" id="KW-1185">Reference proteome</keyword>
<feature type="compositionally biased region" description="Basic and acidic residues" evidence="1">
    <location>
        <begin position="189"/>
        <end position="198"/>
    </location>
</feature>
<accession>K2JCX5</accession>
<evidence type="ECO:0000313" key="3">
    <source>
        <dbReference type="Proteomes" id="UP000006746"/>
    </source>
</evidence>
<dbReference type="Proteomes" id="UP000006746">
    <property type="component" value="Unassembled WGS sequence"/>
</dbReference>
<feature type="region of interest" description="Disordered" evidence="1">
    <location>
        <begin position="189"/>
        <end position="211"/>
    </location>
</feature>
<feature type="region of interest" description="Disordered" evidence="1">
    <location>
        <begin position="34"/>
        <end position="56"/>
    </location>
</feature>
<dbReference type="eggNOG" id="ENOG50338SD">
    <property type="taxonomic scope" value="Bacteria"/>
</dbReference>
<protein>
    <submittedName>
        <fullName evidence="2">Uncharacterized protein</fullName>
    </submittedName>
</protein>